<accession>A0A6N2V7P2</accession>
<protein>
    <submittedName>
        <fullName evidence="2">YibE/F-like protein</fullName>
    </submittedName>
</protein>
<keyword evidence="1" id="KW-0812">Transmembrane</keyword>
<dbReference type="Pfam" id="PF07907">
    <property type="entry name" value="YibE_F"/>
    <property type="match status" value="1"/>
</dbReference>
<gene>
    <name evidence="2" type="ORF">BGLFYP119_02496</name>
</gene>
<organism evidence="2">
    <name type="scientific">Blautia glucerasea</name>
    <dbReference type="NCBI Taxonomy" id="536633"/>
    <lineage>
        <taxon>Bacteria</taxon>
        <taxon>Bacillati</taxon>
        <taxon>Bacillota</taxon>
        <taxon>Clostridia</taxon>
        <taxon>Lachnospirales</taxon>
        <taxon>Lachnospiraceae</taxon>
        <taxon>Blautia</taxon>
    </lineage>
</organism>
<keyword evidence="1" id="KW-1133">Transmembrane helix</keyword>
<dbReference type="PANTHER" id="PTHR41771:SF1">
    <property type="entry name" value="MEMBRANE PROTEIN"/>
    <property type="match status" value="1"/>
</dbReference>
<feature type="transmembrane region" description="Helical" evidence="1">
    <location>
        <begin position="174"/>
        <end position="195"/>
    </location>
</feature>
<feature type="transmembrane region" description="Helical" evidence="1">
    <location>
        <begin position="346"/>
        <end position="369"/>
    </location>
</feature>
<evidence type="ECO:0000256" key="1">
    <source>
        <dbReference type="SAM" id="Phobius"/>
    </source>
</evidence>
<feature type="transmembrane region" description="Helical" evidence="1">
    <location>
        <begin position="207"/>
        <end position="230"/>
    </location>
</feature>
<reference evidence="2" key="1">
    <citation type="submission" date="2019-11" db="EMBL/GenBank/DDBJ databases">
        <authorList>
            <person name="Feng L."/>
        </authorList>
    </citation>
    <scope>NUCLEOTIDE SEQUENCE</scope>
    <source>
        <strain evidence="2">BgluceraseaLFYP119</strain>
    </source>
</reference>
<proteinExistence type="predicted"/>
<dbReference type="PANTHER" id="PTHR41771">
    <property type="entry name" value="MEMBRANE PROTEIN-RELATED"/>
    <property type="match status" value="1"/>
</dbReference>
<dbReference type="RefSeq" id="WP_156354953.1">
    <property type="nucleotide sequence ID" value="NZ_CACRST010000025.1"/>
</dbReference>
<dbReference type="AlphaFoldDB" id="A0A6N2V7P2"/>
<dbReference type="InterPro" id="IPR012507">
    <property type="entry name" value="YibE_F"/>
</dbReference>
<dbReference type="EMBL" id="CACRST010000025">
    <property type="protein sequence ID" value="VYT25960.1"/>
    <property type="molecule type" value="Genomic_DNA"/>
</dbReference>
<evidence type="ECO:0000313" key="2">
    <source>
        <dbReference type="EMBL" id="VYT25960.1"/>
    </source>
</evidence>
<name>A0A6N2V7P2_9FIRM</name>
<sequence>MKSRLKKSSVSLLAILIMAILMVLPTGHEDAVIYKGTDKVKAKVISTDESTVKSSGLIQSGEQFCEVELLGGKFKGKTTRAVNMLSGSLESDKIFKEGDIAHVVVSYSGDKISSVTMSDHYRLDKEILLAGMFVALLIAFAGWTGLRAVYSFVITILTIWKILVPAYLAGVNPVWCGILITAFLTLMIIFLVYGFDRKTVAAVSGAFLGILVTCIMGCIFTDAFKIHGAVMAYSESLLYSGYQDLNLTKIFMSGIFIGASGAMMDLAVDITSAVNEVVHKKPSIGWKEAAKSGMNVGRAAMGTMTTTLLLAYSGGYIALLMTFMAQGTPIENILNYKYVSAELLDTIVGSFGLVTVAPFTALTSAVLLTGKKYKGKISREWKEDLENKTEKCRCTEVEECGKLVSNTKDSVDNCPESREKS</sequence>
<feature type="transmembrane region" description="Helical" evidence="1">
    <location>
        <begin position="127"/>
        <end position="143"/>
    </location>
</feature>
<feature type="transmembrane region" description="Helical" evidence="1">
    <location>
        <begin position="150"/>
        <end position="168"/>
    </location>
</feature>
<feature type="transmembrane region" description="Helical" evidence="1">
    <location>
        <begin position="299"/>
        <end position="326"/>
    </location>
</feature>
<keyword evidence="1" id="KW-0472">Membrane</keyword>